<evidence type="ECO:0000313" key="2">
    <source>
        <dbReference type="EMBL" id="MDQ1107016.1"/>
    </source>
</evidence>
<evidence type="ECO:0000313" key="3">
    <source>
        <dbReference type="Proteomes" id="UP001226084"/>
    </source>
</evidence>
<dbReference type="RefSeq" id="WP_307105698.1">
    <property type="nucleotide sequence ID" value="NZ_JAUTAS010000001.1"/>
</dbReference>
<comment type="caution">
    <text evidence="2">The sequence shown here is derived from an EMBL/GenBank/DDBJ whole genome shotgun (WGS) entry which is preliminary data.</text>
</comment>
<name>A0AAP5AF70_9GAMM</name>
<protein>
    <submittedName>
        <fullName evidence="2">Uncharacterized protein (DUF433 family)</fullName>
    </submittedName>
</protein>
<accession>A0AAP5AF70</accession>
<organism evidence="2 3">
    <name type="scientific">Stenotrophomonas rhizophila</name>
    <dbReference type="NCBI Taxonomy" id="216778"/>
    <lineage>
        <taxon>Bacteria</taxon>
        <taxon>Pseudomonadati</taxon>
        <taxon>Pseudomonadota</taxon>
        <taxon>Gammaproteobacteria</taxon>
        <taxon>Lysobacterales</taxon>
        <taxon>Lysobacteraceae</taxon>
        <taxon>Stenotrophomonas</taxon>
    </lineage>
</organism>
<feature type="domain" description="Putative antitoxin VapB45-like DNA-binding HTH" evidence="1">
    <location>
        <begin position="17"/>
        <end position="93"/>
    </location>
</feature>
<dbReference type="AlphaFoldDB" id="A0AAP5AF70"/>
<gene>
    <name evidence="2" type="ORF">QE424_000175</name>
</gene>
<reference evidence="2" key="1">
    <citation type="submission" date="2023-07" db="EMBL/GenBank/DDBJ databases">
        <title>Functional and genomic diversity of the sorghum phyllosphere microbiome.</title>
        <authorList>
            <person name="Shade A."/>
        </authorList>
    </citation>
    <scope>NUCLEOTIDE SEQUENCE</scope>
    <source>
        <strain evidence="2">SORGH_AS_0457</strain>
    </source>
</reference>
<sequence length="235" mass="25978">MGIAAQSLESLGFGIGLYSYADAARFIGGKPAQLRRWLKGYGPRHDGQPAHAPLWTSQLAEIGIDGLGFRDLIEARFIQTFAATGVPLKVIRHTIEELRQRLGVQYPFTSTRFKTDGRRIFMELLGESGGSSLVDVARRQDVMKRVIAPSLRSGVELGMDDMAARWFPVHGSREVVLDPDRRFGQPILTRFGVPTAAIVDSLRPRGSNARHVARIYEIPEAAVHVAVAYERQIAS</sequence>
<proteinExistence type="predicted"/>
<dbReference type="EMBL" id="JAUTAS010000001">
    <property type="protein sequence ID" value="MDQ1107016.1"/>
    <property type="molecule type" value="Genomic_DNA"/>
</dbReference>
<dbReference type="InterPro" id="IPR048708">
    <property type="entry name" value="VapB45-like_HTH"/>
</dbReference>
<evidence type="ECO:0000259" key="1">
    <source>
        <dbReference type="Pfam" id="PF21321"/>
    </source>
</evidence>
<dbReference type="Pfam" id="PF21321">
    <property type="entry name" value="HTH_66"/>
    <property type="match status" value="1"/>
</dbReference>
<dbReference type="Proteomes" id="UP001226084">
    <property type="component" value="Unassembled WGS sequence"/>
</dbReference>